<feature type="transmembrane region" description="Helical" evidence="1">
    <location>
        <begin position="211"/>
        <end position="232"/>
    </location>
</feature>
<feature type="transmembrane region" description="Helical" evidence="1">
    <location>
        <begin position="123"/>
        <end position="139"/>
    </location>
</feature>
<feature type="transmembrane region" description="Helical" evidence="1">
    <location>
        <begin position="66"/>
        <end position="86"/>
    </location>
</feature>
<evidence type="ECO:0008006" key="4">
    <source>
        <dbReference type="Google" id="ProtNLM"/>
    </source>
</evidence>
<dbReference type="EMBL" id="ADOU02000004">
    <property type="protein sequence ID" value="KGJ67675.1"/>
    <property type="molecule type" value="Genomic_DNA"/>
</dbReference>
<dbReference type="Proteomes" id="UP000024900">
    <property type="component" value="Unassembled WGS sequence"/>
</dbReference>
<dbReference type="Pfam" id="PF06912">
    <property type="entry name" value="DUF1275"/>
    <property type="match status" value="1"/>
</dbReference>
<protein>
    <recommendedName>
        <fullName evidence="4">DUF1275 domain-containing protein</fullName>
    </recommendedName>
</protein>
<keyword evidence="1" id="KW-0812">Transmembrane</keyword>
<dbReference type="InterPro" id="IPR010699">
    <property type="entry name" value="DUF1275"/>
</dbReference>
<proteinExistence type="predicted"/>
<feature type="transmembrane region" description="Helical" evidence="1">
    <location>
        <begin position="187"/>
        <end position="205"/>
    </location>
</feature>
<dbReference type="AlphaFoldDB" id="A0A837CF71"/>
<evidence type="ECO:0000313" key="2">
    <source>
        <dbReference type="EMBL" id="KGJ67675.1"/>
    </source>
</evidence>
<organism evidence="2 3">
    <name type="scientific">Bradyrhizobium diazoefficiens SEMIA 5080</name>
    <dbReference type="NCBI Taxonomy" id="754504"/>
    <lineage>
        <taxon>Bacteria</taxon>
        <taxon>Pseudomonadati</taxon>
        <taxon>Pseudomonadota</taxon>
        <taxon>Alphaproteobacteria</taxon>
        <taxon>Hyphomicrobiales</taxon>
        <taxon>Nitrobacteraceae</taxon>
        <taxon>Bradyrhizobium</taxon>
    </lineage>
</organism>
<accession>A0A837CF71</accession>
<gene>
    <name evidence="2" type="ORF">BJA5080_01427</name>
</gene>
<feature type="transmembrane region" description="Helical" evidence="1">
    <location>
        <begin position="98"/>
        <end position="117"/>
    </location>
</feature>
<keyword evidence="1" id="KW-0472">Membrane</keyword>
<sequence>MSSFNMVGDMPRNILLLPLLMSLNAGFVDTAGFLALQGLFTAHVTGNFVTFGAAMVLGTSGGLAKLLALPVFCFVVVVSRILSFYLPAVGLPIFRSMLAIKTILLAAGGACAVYFGPFVQGDSWQAICTGMILVAAMAIQNAAHRIHMGTEPPSTLMTGTTTQIMIDVADVLRGAPASVLTVARPRLGKMTASVAAFALGCAAGACLYAKFGTWCFVLPPLIAVPAVFLATAEPK</sequence>
<keyword evidence="1" id="KW-1133">Transmembrane helix</keyword>
<name>A0A837CF71_9BRAD</name>
<dbReference type="PANTHER" id="PTHR37314">
    <property type="entry name" value="SLR0142 PROTEIN"/>
    <property type="match status" value="1"/>
</dbReference>
<evidence type="ECO:0000256" key="1">
    <source>
        <dbReference type="SAM" id="Phobius"/>
    </source>
</evidence>
<evidence type="ECO:0000313" key="3">
    <source>
        <dbReference type="Proteomes" id="UP000024900"/>
    </source>
</evidence>
<comment type="caution">
    <text evidence="2">The sequence shown here is derived from an EMBL/GenBank/DDBJ whole genome shotgun (WGS) entry which is preliminary data.</text>
</comment>
<reference evidence="2 3" key="1">
    <citation type="journal article" date="2014" name="BMC Genomics">
        <title>Comparative genomics of Bradyrhizobium japonicum CPAC 15 and Bradyrhizobium diazoefficiens CPAC 7: elite model strains for understanding symbiotic performance with soybean.</title>
        <authorList>
            <person name="Siqueira A.F."/>
            <person name="Ormeno-Orrillo E."/>
            <person name="Souza R.C."/>
            <person name="Rodrigues E.P."/>
            <person name="Almeida L.G."/>
            <person name="Barcellos F.G."/>
            <person name="Batista J.S."/>
            <person name="Nakatami A.S."/>
            <person name="Martinez-Romero E."/>
            <person name="Vasconcelos A.T."/>
            <person name="Hungria M."/>
        </authorList>
    </citation>
    <scope>NUCLEOTIDE SEQUENCE [LARGE SCALE GENOMIC DNA]</scope>
    <source>
        <strain evidence="2 3">SEMIA 5080</strain>
    </source>
</reference>
<dbReference type="PANTHER" id="PTHR37314:SF5">
    <property type="entry name" value="SLR0142 PROTEIN"/>
    <property type="match status" value="1"/>
</dbReference>